<feature type="transmembrane region" description="Helical" evidence="9">
    <location>
        <begin position="337"/>
        <end position="356"/>
    </location>
</feature>
<feature type="transmembrane region" description="Helical" evidence="9">
    <location>
        <begin position="363"/>
        <end position="383"/>
    </location>
</feature>
<dbReference type="RefSeq" id="WP_212218629.1">
    <property type="nucleotide sequence ID" value="NZ_JAGUCO010000025.1"/>
</dbReference>
<reference evidence="11 12" key="1">
    <citation type="journal article" date="2015" name="Int. J. Syst. Evol. Microbiol.">
        <title>Carboxylicivirga linearis sp. nov., isolated from a sea cucumber culture pond.</title>
        <authorList>
            <person name="Wang F.Q."/>
            <person name="Zhou Y.X."/>
            <person name="Lin X.Z."/>
            <person name="Chen G.J."/>
            <person name="Du Z.J."/>
        </authorList>
    </citation>
    <scope>NUCLEOTIDE SEQUENCE [LARGE SCALE GENOMIC DNA]</scope>
    <source>
        <strain evidence="11 12">FB218</strain>
    </source>
</reference>
<evidence type="ECO:0000313" key="11">
    <source>
        <dbReference type="EMBL" id="MBS2100554.1"/>
    </source>
</evidence>
<feature type="transmembrane region" description="Helical" evidence="9">
    <location>
        <begin position="540"/>
        <end position="560"/>
    </location>
</feature>
<keyword evidence="6 9" id="KW-0812">Transmembrane</keyword>
<feature type="transmembrane region" description="Helical" evidence="9">
    <location>
        <begin position="972"/>
        <end position="991"/>
    </location>
</feature>
<dbReference type="SUPFAM" id="SSF82714">
    <property type="entry name" value="Multidrug efflux transporter AcrB TolC docking domain, DN and DC subdomains"/>
    <property type="match status" value="2"/>
</dbReference>
<feature type="transmembrane region" description="Helical" evidence="9">
    <location>
        <begin position="389"/>
        <end position="414"/>
    </location>
</feature>
<dbReference type="Gene3D" id="3.30.70.1440">
    <property type="entry name" value="Multidrug efflux transporter AcrB pore domain"/>
    <property type="match status" value="1"/>
</dbReference>
<dbReference type="Proteomes" id="UP000708576">
    <property type="component" value="Unassembled WGS sequence"/>
</dbReference>
<name>A0ABS5K1J7_9BACT</name>
<feature type="transmembrane region" description="Helical" evidence="9">
    <location>
        <begin position="926"/>
        <end position="951"/>
    </location>
</feature>
<keyword evidence="12" id="KW-1185">Reference proteome</keyword>
<keyword evidence="5" id="KW-0997">Cell inner membrane</keyword>
<dbReference type="PROSITE" id="PS50156">
    <property type="entry name" value="SSD"/>
    <property type="match status" value="1"/>
</dbReference>
<dbReference type="PRINTS" id="PR00702">
    <property type="entry name" value="ACRIFLAVINRP"/>
</dbReference>
<feature type="transmembrane region" description="Helical" evidence="9">
    <location>
        <begin position="1003"/>
        <end position="1029"/>
    </location>
</feature>
<evidence type="ECO:0000256" key="1">
    <source>
        <dbReference type="ARBA" id="ARBA00004429"/>
    </source>
</evidence>
<dbReference type="Gene3D" id="3.30.2090.10">
    <property type="entry name" value="Multidrug efflux transporter AcrB TolC docking domain, DN and DC subdomains"/>
    <property type="match status" value="2"/>
</dbReference>
<feature type="transmembrane region" description="Helical" evidence="9">
    <location>
        <begin position="435"/>
        <end position="457"/>
    </location>
</feature>
<dbReference type="Pfam" id="PF00873">
    <property type="entry name" value="ACR_tran"/>
    <property type="match status" value="1"/>
</dbReference>
<keyword evidence="7 9" id="KW-1133">Transmembrane helix</keyword>
<keyword evidence="8 9" id="KW-0472">Membrane</keyword>
<gene>
    <name evidence="11" type="ORF">KEM10_19875</name>
</gene>
<dbReference type="SUPFAM" id="SSF82693">
    <property type="entry name" value="Multidrug efflux transporter AcrB pore domain, PN1, PN2, PC1 and PC2 subdomains"/>
    <property type="match status" value="4"/>
</dbReference>
<comment type="subcellular location">
    <subcellularLocation>
        <location evidence="1">Cell inner membrane</location>
        <topology evidence="1">Multi-pass membrane protein</topology>
    </subcellularLocation>
</comment>
<protein>
    <submittedName>
        <fullName evidence="11">Efflux RND transporter permease subunit</fullName>
    </submittedName>
</protein>
<feature type="transmembrane region" description="Helical" evidence="9">
    <location>
        <begin position="9"/>
        <end position="30"/>
    </location>
</feature>
<dbReference type="InterPro" id="IPR027463">
    <property type="entry name" value="AcrB_DN_DC_subdom"/>
</dbReference>
<dbReference type="InterPro" id="IPR000731">
    <property type="entry name" value="SSD"/>
</dbReference>
<dbReference type="EMBL" id="JAGUCO010000025">
    <property type="protein sequence ID" value="MBS2100554.1"/>
    <property type="molecule type" value="Genomic_DNA"/>
</dbReference>
<evidence type="ECO:0000313" key="12">
    <source>
        <dbReference type="Proteomes" id="UP000708576"/>
    </source>
</evidence>
<comment type="caution">
    <text evidence="11">The sequence shown here is derived from an EMBL/GenBank/DDBJ whole genome shotgun (WGS) entry which is preliminary data.</text>
</comment>
<accession>A0ABS5K1J7</accession>
<dbReference type="NCBIfam" id="TIGR00915">
    <property type="entry name" value="2A0602"/>
    <property type="match status" value="1"/>
</dbReference>
<evidence type="ECO:0000256" key="8">
    <source>
        <dbReference type="ARBA" id="ARBA00023136"/>
    </source>
</evidence>
<keyword evidence="3" id="KW-0813">Transport</keyword>
<feature type="domain" description="SSD" evidence="10">
    <location>
        <begin position="367"/>
        <end position="492"/>
    </location>
</feature>
<feature type="transmembrane region" description="Helical" evidence="9">
    <location>
        <begin position="895"/>
        <end position="914"/>
    </location>
</feature>
<evidence type="ECO:0000256" key="7">
    <source>
        <dbReference type="ARBA" id="ARBA00022989"/>
    </source>
</evidence>
<evidence type="ECO:0000256" key="6">
    <source>
        <dbReference type="ARBA" id="ARBA00022692"/>
    </source>
</evidence>
<comment type="similarity">
    <text evidence="2">Belongs to the resistance-nodulation-cell division (RND) (TC 2.A.6) family.</text>
</comment>
<dbReference type="InterPro" id="IPR004764">
    <property type="entry name" value="MdtF-like"/>
</dbReference>
<evidence type="ECO:0000256" key="4">
    <source>
        <dbReference type="ARBA" id="ARBA00022475"/>
    </source>
</evidence>
<dbReference type="PANTHER" id="PTHR32063">
    <property type="match status" value="1"/>
</dbReference>
<proteinExistence type="inferred from homology"/>
<sequence>MLKTFIERPVLSTVISILFVVLGVIGIYTLPVEQYPDIAPPTVSVATSYSGANADAVLNSVIIPLEESINGVEGMTYMTSTASNGGSARIDVYFKQGVDPDIATVNVQNRVSQATSLLPSEVTQVGVTVQKRQSSRILFLAVSSHSDDYDGEFIQNYANINIIPQIKRVAGVGEASVFGARDYSMRVWLNPGKMAAYQITPTEVIAALRDQNIEAAPGELGANSNQSFQYALRYTGRLKTAEEFENIIIRSTDAKVLKLKDVSDVELGSLSYSVNTLNDGMPAVLIGISQTAGSNAQDVIDEVKAVMKDAEQDLPPGIEYTFQMDVSQFLNASIEKVLHTLLEAFVLVFFVVFLFLQNFRATLIPAIAVPVAIIGTFFFLLIFGFSINLLTLFALVLAIGIVVDDAIVVVEAVHAHMDAGEKDARKATIKALSEIAPAIVSITLVMSAVFIPVSFIGGTSGVFFKQFGLTLAISIVISAVNALTLSPALCAIFLKAHHMPELKDRNLIQRFYYYFNMGFNAMTDKYGKTLNFMGRKRNRWVTVALVAVFGGIFYMLIGMIPTGFVPQEDSGGVMGMVTLAPGASLERTDSVVNEVARIAEEIPHVHTVTSLSGISFLSGAGSSYGSLIIKMDPWNEREITTSDVAAILKQRTDSINNATFLFFGTPTLQGFGLSSGVELKMQDRTGGDVNTFFNVTNEFLAKLRARPEVMMAMTTFDPRFPQKEIEANVAKIKDAGITLSDVMTTMQAYVGSMYISNFNLYGKQFRVMVQAHPEYRTKLEDLNHLMVKTGSGDMAPITEFIKINDVTGPQALTRFNLFTSMDITIIPNFMDGYSSGDVLNAIRETDLPTGYGYDFSGMTREEVNSSSQTAIIFLLCLVFVYLLLSALYESYLLPLAVIFSLPFGLAGVFIFIFLSMMNGSGIVNNIYVQISLIMLIGLLAKNAILIVEYALQRRKQGMDIVKAAVSGAVARLRPILMTSFAFIFGLLPLAVAKGAGAIGNKSIGISAIGGMLIGTLIGIIVIPTLFILFQSLQEKVSKKAFATDLSDDNHDKE</sequence>
<evidence type="ECO:0000256" key="5">
    <source>
        <dbReference type="ARBA" id="ARBA00022519"/>
    </source>
</evidence>
<feature type="transmembrane region" description="Helical" evidence="9">
    <location>
        <begin position="870"/>
        <end position="888"/>
    </location>
</feature>
<dbReference type="PANTHER" id="PTHR32063:SF9">
    <property type="entry name" value="SIMILAR TO MULTIDRUG RESISTANCE PROTEIN MEXB"/>
    <property type="match status" value="1"/>
</dbReference>
<dbReference type="Gene3D" id="1.20.1640.10">
    <property type="entry name" value="Multidrug efflux transporter AcrB transmembrane domain"/>
    <property type="match status" value="2"/>
</dbReference>
<dbReference type="SUPFAM" id="SSF82866">
    <property type="entry name" value="Multidrug efflux transporter AcrB transmembrane domain"/>
    <property type="match status" value="2"/>
</dbReference>
<evidence type="ECO:0000256" key="2">
    <source>
        <dbReference type="ARBA" id="ARBA00010942"/>
    </source>
</evidence>
<evidence type="ECO:0000256" key="9">
    <source>
        <dbReference type="SAM" id="Phobius"/>
    </source>
</evidence>
<evidence type="ECO:0000256" key="3">
    <source>
        <dbReference type="ARBA" id="ARBA00022448"/>
    </source>
</evidence>
<organism evidence="11 12">
    <name type="scientific">Carboxylicivirga linearis</name>
    <dbReference type="NCBI Taxonomy" id="1628157"/>
    <lineage>
        <taxon>Bacteria</taxon>
        <taxon>Pseudomonadati</taxon>
        <taxon>Bacteroidota</taxon>
        <taxon>Bacteroidia</taxon>
        <taxon>Marinilabiliales</taxon>
        <taxon>Marinilabiliaceae</taxon>
        <taxon>Carboxylicivirga</taxon>
    </lineage>
</organism>
<dbReference type="InterPro" id="IPR001036">
    <property type="entry name" value="Acrflvin-R"/>
</dbReference>
<evidence type="ECO:0000259" key="10">
    <source>
        <dbReference type="PROSITE" id="PS50156"/>
    </source>
</evidence>
<keyword evidence="4" id="KW-1003">Cell membrane</keyword>
<dbReference type="Gene3D" id="3.30.70.1430">
    <property type="entry name" value="Multidrug efflux transporter AcrB pore domain"/>
    <property type="match status" value="2"/>
</dbReference>
<dbReference type="Gene3D" id="3.30.70.1320">
    <property type="entry name" value="Multidrug efflux transporter AcrB pore domain like"/>
    <property type="match status" value="1"/>
</dbReference>
<feature type="transmembrane region" description="Helical" evidence="9">
    <location>
        <begin position="469"/>
        <end position="494"/>
    </location>
</feature>